<dbReference type="EMBL" id="JAEKNN010000016">
    <property type="protein sequence ID" value="MBJ7608480.1"/>
    <property type="molecule type" value="Genomic_DNA"/>
</dbReference>
<evidence type="ECO:0000259" key="2">
    <source>
        <dbReference type="Pfam" id="PF02517"/>
    </source>
</evidence>
<feature type="transmembrane region" description="Helical" evidence="1">
    <location>
        <begin position="130"/>
        <end position="150"/>
    </location>
</feature>
<dbReference type="PANTHER" id="PTHR39430:SF1">
    <property type="entry name" value="PROTEASE"/>
    <property type="match status" value="1"/>
</dbReference>
<comment type="caution">
    <text evidence="3">The sequence shown here is derived from an EMBL/GenBank/DDBJ whole genome shotgun (WGS) entry which is preliminary data.</text>
</comment>
<dbReference type="GO" id="GO:0080120">
    <property type="term" value="P:CAAX-box protein maturation"/>
    <property type="evidence" value="ECO:0007669"/>
    <property type="project" value="UniProtKB-ARBA"/>
</dbReference>
<dbReference type="InterPro" id="IPR003675">
    <property type="entry name" value="Rce1/LyrA-like_dom"/>
</dbReference>
<name>A0A934NFD7_9BACT</name>
<feature type="domain" description="CAAX prenyl protease 2/Lysostaphin resistance protein A-like" evidence="2">
    <location>
        <begin position="99"/>
        <end position="188"/>
    </location>
</feature>
<keyword evidence="1" id="KW-0472">Membrane</keyword>
<keyword evidence="3" id="KW-0645">Protease</keyword>
<evidence type="ECO:0000313" key="3">
    <source>
        <dbReference type="EMBL" id="MBJ7608480.1"/>
    </source>
</evidence>
<dbReference type="GO" id="GO:0008237">
    <property type="term" value="F:metallopeptidase activity"/>
    <property type="evidence" value="ECO:0007669"/>
    <property type="project" value="UniProtKB-KW"/>
</dbReference>
<gene>
    <name evidence="3" type="ORF">JF887_03480</name>
</gene>
<dbReference type="GO" id="GO:0004175">
    <property type="term" value="F:endopeptidase activity"/>
    <property type="evidence" value="ECO:0007669"/>
    <property type="project" value="UniProtKB-ARBA"/>
</dbReference>
<keyword evidence="1" id="KW-0812">Transmembrane</keyword>
<keyword evidence="3" id="KW-0482">Metalloprotease</keyword>
<evidence type="ECO:0000256" key="1">
    <source>
        <dbReference type="SAM" id="Phobius"/>
    </source>
</evidence>
<sequence>MTVAVLRSRGRRIPLLIVAVGVATALRLLVGAPTPAASPSAGLLFGAVLMAAVVVAGSGVGPATWSGVIVGIVGGAALVAVALVGLPAITVGPRASAATFWWWVPLVSLIALSEELVLRGVLFSALSHEFGDALAVVATAALFAVIHLPLYGLGAMPVDLCVGVFLGALRVASGGVAAPAAAHVLADLATGWLP</sequence>
<dbReference type="PANTHER" id="PTHR39430">
    <property type="entry name" value="MEMBRANE-ASSOCIATED PROTEASE-RELATED"/>
    <property type="match status" value="1"/>
</dbReference>
<dbReference type="AlphaFoldDB" id="A0A934NFD7"/>
<feature type="transmembrane region" description="Helical" evidence="1">
    <location>
        <begin position="68"/>
        <end position="88"/>
    </location>
</feature>
<keyword evidence="1" id="KW-1133">Transmembrane helix</keyword>
<dbReference type="Pfam" id="PF02517">
    <property type="entry name" value="Rce1-like"/>
    <property type="match status" value="1"/>
</dbReference>
<evidence type="ECO:0000313" key="4">
    <source>
        <dbReference type="Proteomes" id="UP000614410"/>
    </source>
</evidence>
<proteinExistence type="predicted"/>
<protein>
    <submittedName>
        <fullName evidence="3">CPBP family intramembrane metalloprotease</fullName>
    </submittedName>
</protein>
<keyword evidence="3" id="KW-0378">Hydrolase</keyword>
<accession>A0A934NFD7</accession>
<feature type="transmembrane region" description="Helical" evidence="1">
    <location>
        <begin position="41"/>
        <end position="61"/>
    </location>
</feature>
<reference evidence="3 4" key="1">
    <citation type="submission" date="2020-10" db="EMBL/GenBank/DDBJ databases">
        <title>Ca. Dormibacterota MAGs.</title>
        <authorList>
            <person name="Montgomery K."/>
        </authorList>
    </citation>
    <scope>NUCLEOTIDE SEQUENCE [LARGE SCALE GENOMIC DNA]</scope>
    <source>
        <strain evidence="3">Mitchell_Peninsula_5</strain>
    </source>
</reference>
<organism evidence="3 4">
    <name type="scientific">Candidatus Amunia macphersoniae</name>
    <dbReference type="NCBI Taxonomy" id="3127014"/>
    <lineage>
        <taxon>Bacteria</taxon>
        <taxon>Bacillati</taxon>
        <taxon>Candidatus Dormiibacterota</taxon>
        <taxon>Candidatus Dormibacteria</taxon>
        <taxon>Candidatus Aeolococcales</taxon>
        <taxon>Candidatus Aeolococcaceae</taxon>
        <taxon>Candidatus Amunia</taxon>
    </lineage>
</organism>
<dbReference type="Proteomes" id="UP000614410">
    <property type="component" value="Unassembled WGS sequence"/>
</dbReference>